<feature type="transmembrane region" description="Helical" evidence="8">
    <location>
        <begin position="164"/>
        <end position="185"/>
    </location>
</feature>
<dbReference type="Pfam" id="PF06472">
    <property type="entry name" value="ABC_membrane_2"/>
    <property type="match status" value="1"/>
</dbReference>
<evidence type="ECO:0000256" key="7">
    <source>
        <dbReference type="ARBA" id="ARBA00023136"/>
    </source>
</evidence>
<dbReference type="GO" id="GO:0016887">
    <property type="term" value="F:ATP hydrolysis activity"/>
    <property type="evidence" value="ECO:0007669"/>
    <property type="project" value="InterPro"/>
</dbReference>
<keyword evidence="12" id="KW-1185">Reference proteome</keyword>
<feature type="transmembrane region" description="Helical" evidence="8">
    <location>
        <begin position="81"/>
        <end position="102"/>
    </location>
</feature>
<name>A0AA42CG93_9PROT</name>
<dbReference type="InterPro" id="IPR017871">
    <property type="entry name" value="ABC_transporter-like_CS"/>
</dbReference>
<dbReference type="InterPro" id="IPR036640">
    <property type="entry name" value="ABC1_TM_sf"/>
</dbReference>
<dbReference type="PROSITE" id="PS50929">
    <property type="entry name" value="ABC_TM1F"/>
    <property type="match status" value="1"/>
</dbReference>
<keyword evidence="7 8" id="KW-0472">Membrane</keyword>
<dbReference type="SUPFAM" id="SSF90123">
    <property type="entry name" value="ABC transporter transmembrane region"/>
    <property type="match status" value="1"/>
</dbReference>
<feature type="transmembrane region" description="Helical" evidence="8">
    <location>
        <begin position="29"/>
        <end position="51"/>
    </location>
</feature>
<feature type="domain" description="ABC transporter" evidence="9">
    <location>
        <begin position="378"/>
        <end position="572"/>
    </location>
</feature>
<keyword evidence="5 11" id="KW-0067">ATP-binding</keyword>
<dbReference type="InterPro" id="IPR027417">
    <property type="entry name" value="P-loop_NTPase"/>
</dbReference>
<proteinExistence type="predicted"/>
<dbReference type="SMART" id="SM00382">
    <property type="entry name" value="AAA"/>
    <property type="match status" value="1"/>
</dbReference>
<dbReference type="InterPro" id="IPR003439">
    <property type="entry name" value="ABC_transporter-like_ATP-bd"/>
</dbReference>
<dbReference type="Proteomes" id="UP001165679">
    <property type="component" value="Unassembled WGS sequence"/>
</dbReference>
<sequence length="572" mass="63224">MRGLGPFLRDAWRLALPYFKSEERWSARILLAAIVTMSLALVGMSVVLSYWNRAFYDALQQKDWHSFIDLLLFYKRTESGIMPGFCGIAAVYILVAVYRTYLNQWLRIRWRRWLTERLMHEWLSDRAYWRMSLAADAGNGYGTDNPDQRIADDLRNFTTDTLSLSLGLLSSIVTLCSFVTILWTLSGPIELLGLTIPGYMVWVALLYAALGSALTHLVGRPLAALNFRQQRVEADFRFGLARMRENLEGIALYAGEAEERHTASQRFRAVIANFHQIMDRTKLVNGLVAGFDQVAVIFPIVVAAPRYFAGEIALGGLMQTTGSFRSVEGALAWFVHAYTSLADWRATVERLSAFSAAIAAARAASPGVQVVESAGPGYELRDVALHLPDGRPLLQGQDLAFAAGQSVAIGGRSGLGKSTLFRALAGIWPFGTGQVRRPAATSLFLPQRPYIPLGTLRRAVTYPGPIDAHPDEVVREALHAAGLGHLEARLDQEEPWAQRLSGGEQQRLAVARALLAAPDWLFLDEATASLDPDSEAEIYTLLRDRLPHTTIVSIAHRPTVAAFHARRIVLGA</sequence>
<organism evidence="11 12">
    <name type="scientific">Limobrevibacterium gyesilva</name>
    <dbReference type="NCBI Taxonomy" id="2991712"/>
    <lineage>
        <taxon>Bacteria</taxon>
        <taxon>Pseudomonadati</taxon>
        <taxon>Pseudomonadota</taxon>
        <taxon>Alphaproteobacteria</taxon>
        <taxon>Acetobacterales</taxon>
        <taxon>Acetobacteraceae</taxon>
        <taxon>Limobrevibacterium</taxon>
    </lineage>
</organism>
<dbReference type="RefSeq" id="WP_264716403.1">
    <property type="nucleotide sequence ID" value="NZ_JAPDNT010000037.1"/>
</dbReference>
<dbReference type="GO" id="GO:0005524">
    <property type="term" value="F:ATP binding"/>
    <property type="evidence" value="ECO:0007669"/>
    <property type="project" value="UniProtKB-KW"/>
</dbReference>
<dbReference type="GO" id="GO:0005886">
    <property type="term" value="C:plasma membrane"/>
    <property type="evidence" value="ECO:0007669"/>
    <property type="project" value="UniProtKB-SubCell"/>
</dbReference>
<keyword evidence="3 8" id="KW-0812">Transmembrane</keyword>
<dbReference type="PROSITE" id="PS00211">
    <property type="entry name" value="ABC_TRANSPORTER_1"/>
    <property type="match status" value="1"/>
</dbReference>
<evidence type="ECO:0000256" key="2">
    <source>
        <dbReference type="ARBA" id="ARBA00022448"/>
    </source>
</evidence>
<dbReference type="PROSITE" id="PS50893">
    <property type="entry name" value="ABC_TRANSPORTER_2"/>
    <property type="match status" value="1"/>
</dbReference>
<keyword evidence="6 8" id="KW-1133">Transmembrane helix</keyword>
<evidence type="ECO:0000256" key="5">
    <source>
        <dbReference type="ARBA" id="ARBA00022840"/>
    </source>
</evidence>
<dbReference type="PANTHER" id="PTHR11384:SF59">
    <property type="entry name" value="LYSOSOMAL COBALAMIN TRANSPORTER ABCD4"/>
    <property type="match status" value="1"/>
</dbReference>
<feature type="non-terminal residue" evidence="11">
    <location>
        <position position="572"/>
    </location>
</feature>
<evidence type="ECO:0000313" key="11">
    <source>
        <dbReference type="EMBL" id="MCW3477454.1"/>
    </source>
</evidence>
<dbReference type="EMBL" id="JAPDNT010000037">
    <property type="protein sequence ID" value="MCW3477454.1"/>
    <property type="molecule type" value="Genomic_DNA"/>
</dbReference>
<evidence type="ECO:0000256" key="1">
    <source>
        <dbReference type="ARBA" id="ARBA00004651"/>
    </source>
</evidence>
<dbReference type="SUPFAM" id="SSF52540">
    <property type="entry name" value="P-loop containing nucleoside triphosphate hydrolases"/>
    <property type="match status" value="1"/>
</dbReference>
<dbReference type="Pfam" id="PF00005">
    <property type="entry name" value="ABC_tran"/>
    <property type="match status" value="1"/>
</dbReference>
<feature type="domain" description="ABC transmembrane type-1" evidence="10">
    <location>
        <begin position="32"/>
        <end position="343"/>
    </location>
</feature>
<evidence type="ECO:0000259" key="10">
    <source>
        <dbReference type="PROSITE" id="PS50929"/>
    </source>
</evidence>
<evidence type="ECO:0000256" key="4">
    <source>
        <dbReference type="ARBA" id="ARBA00022741"/>
    </source>
</evidence>
<dbReference type="InterPro" id="IPR003593">
    <property type="entry name" value="AAA+_ATPase"/>
</dbReference>
<dbReference type="Gene3D" id="3.40.50.300">
    <property type="entry name" value="P-loop containing nucleotide triphosphate hydrolases"/>
    <property type="match status" value="1"/>
</dbReference>
<dbReference type="PANTHER" id="PTHR11384">
    <property type="entry name" value="ATP-BINDING CASSETTE, SUB-FAMILY D MEMBER"/>
    <property type="match status" value="1"/>
</dbReference>
<keyword evidence="4" id="KW-0547">Nucleotide-binding</keyword>
<dbReference type="Gene3D" id="1.20.1560.10">
    <property type="entry name" value="ABC transporter type 1, transmembrane domain"/>
    <property type="match status" value="1"/>
</dbReference>
<gene>
    <name evidence="11" type="ORF">OL599_23060</name>
</gene>
<evidence type="ECO:0000256" key="3">
    <source>
        <dbReference type="ARBA" id="ARBA00022692"/>
    </source>
</evidence>
<comment type="caution">
    <text evidence="11">The sequence shown here is derived from an EMBL/GenBank/DDBJ whole genome shotgun (WGS) entry which is preliminary data.</text>
</comment>
<evidence type="ECO:0000313" key="12">
    <source>
        <dbReference type="Proteomes" id="UP001165679"/>
    </source>
</evidence>
<keyword evidence="2" id="KW-0813">Transport</keyword>
<dbReference type="InterPro" id="IPR050835">
    <property type="entry name" value="ABC_transporter_sub-D"/>
</dbReference>
<evidence type="ECO:0000256" key="6">
    <source>
        <dbReference type="ARBA" id="ARBA00022989"/>
    </source>
</evidence>
<accession>A0AA42CG93</accession>
<dbReference type="GO" id="GO:0140359">
    <property type="term" value="F:ABC-type transporter activity"/>
    <property type="evidence" value="ECO:0007669"/>
    <property type="project" value="InterPro"/>
</dbReference>
<feature type="transmembrane region" description="Helical" evidence="8">
    <location>
        <begin position="191"/>
        <end position="210"/>
    </location>
</feature>
<comment type="subcellular location">
    <subcellularLocation>
        <location evidence="1">Cell membrane</location>
        <topology evidence="1">Multi-pass membrane protein</topology>
    </subcellularLocation>
</comment>
<reference evidence="11" key="1">
    <citation type="submission" date="2022-09" db="EMBL/GenBank/DDBJ databases">
        <title>Rhodovastum sp. nov. RN2-1 isolated from soil in Seongnam, South Korea.</title>
        <authorList>
            <person name="Le N.T."/>
        </authorList>
    </citation>
    <scope>NUCLEOTIDE SEQUENCE</scope>
    <source>
        <strain evidence="11">RN2-1</strain>
    </source>
</reference>
<evidence type="ECO:0000256" key="8">
    <source>
        <dbReference type="SAM" id="Phobius"/>
    </source>
</evidence>
<reference evidence="11" key="2">
    <citation type="submission" date="2022-10" db="EMBL/GenBank/DDBJ databases">
        <authorList>
            <person name="Trinh H.N."/>
        </authorList>
    </citation>
    <scope>NUCLEOTIDE SEQUENCE</scope>
    <source>
        <strain evidence="11">RN2-1</strain>
    </source>
</reference>
<dbReference type="InterPro" id="IPR011527">
    <property type="entry name" value="ABC1_TM_dom"/>
</dbReference>
<evidence type="ECO:0000259" key="9">
    <source>
        <dbReference type="PROSITE" id="PS50893"/>
    </source>
</evidence>
<protein>
    <submittedName>
        <fullName evidence="11">ABC transporter ATP-binding protein/permease</fullName>
    </submittedName>
</protein>
<dbReference type="AlphaFoldDB" id="A0AA42CG93"/>